<comment type="caution">
    <text evidence="1">The sequence shown here is derived from an EMBL/GenBank/DDBJ whole genome shotgun (WGS) entry which is preliminary data.</text>
</comment>
<evidence type="ECO:0000313" key="2">
    <source>
        <dbReference type="Proteomes" id="UP001595867"/>
    </source>
</evidence>
<evidence type="ECO:0000313" key="1">
    <source>
        <dbReference type="EMBL" id="MFC4071826.1"/>
    </source>
</evidence>
<protein>
    <recommendedName>
        <fullName evidence="3">PknH-like extracellular domain-containing protein</fullName>
    </recommendedName>
</protein>
<keyword evidence="2" id="KW-1185">Reference proteome</keyword>
<organism evidence="1 2">
    <name type="scientific">Actinoplanes subglobosus</name>
    <dbReference type="NCBI Taxonomy" id="1547892"/>
    <lineage>
        <taxon>Bacteria</taxon>
        <taxon>Bacillati</taxon>
        <taxon>Actinomycetota</taxon>
        <taxon>Actinomycetes</taxon>
        <taxon>Micromonosporales</taxon>
        <taxon>Micromonosporaceae</taxon>
        <taxon>Actinoplanes</taxon>
    </lineage>
</organism>
<dbReference type="RefSeq" id="WP_378072704.1">
    <property type="nucleotide sequence ID" value="NZ_JBHSBL010000029.1"/>
</dbReference>
<gene>
    <name evidence="1" type="ORF">ACFO0C_43395</name>
</gene>
<accession>A0ABV8J6Q0</accession>
<dbReference type="Proteomes" id="UP001595867">
    <property type="component" value="Unassembled WGS sequence"/>
</dbReference>
<evidence type="ECO:0008006" key="3">
    <source>
        <dbReference type="Google" id="ProtNLM"/>
    </source>
</evidence>
<dbReference type="EMBL" id="JBHSBL010000029">
    <property type="protein sequence ID" value="MFC4071826.1"/>
    <property type="molecule type" value="Genomic_DNA"/>
</dbReference>
<proteinExistence type="predicted"/>
<sequence>MPSIAALSVAVAAALATVPASEPPDLDHLAAALLTEAEMPPGFTEPEMNDSPLGERTYGYALACRDTATTTSAWAYHRIFVRDGRSVTLSIGSPGARWARETVRKITDYPAACPEYTDTVNETEHRITRVRLTGTGPDAAAMADDWNTTWREGDPSWGRDVTAAVAQGDLVLTVAVDRYRSDPEFVTDTEFATIVAAAAGKLAAFPPDGVRRPAGCCG</sequence>
<name>A0ABV8J6Q0_9ACTN</name>
<reference evidence="2" key="1">
    <citation type="journal article" date="2019" name="Int. J. Syst. Evol. Microbiol.">
        <title>The Global Catalogue of Microorganisms (GCM) 10K type strain sequencing project: providing services to taxonomists for standard genome sequencing and annotation.</title>
        <authorList>
            <consortium name="The Broad Institute Genomics Platform"/>
            <consortium name="The Broad Institute Genome Sequencing Center for Infectious Disease"/>
            <person name="Wu L."/>
            <person name="Ma J."/>
        </authorList>
    </citation>
    <scope>NUCLEOTIDE SEQUENCE [LARGE SCALE GENOMIC DNA]</scope>
    <source>
        <strain evidence="2">TBRC 5832</strain>
    </source>
</reference>